<organism evidence="2 3">
    <name type="scientific">Momordica charantia</name>
    <name type="common">Bitter gourd</name>
    <name type="synonym">Balsam pear</name>
    <dbReference type="NCBI Taxonomy" id="3673"/>
    <lineage>
        <taxon>Eukaryota</taxon>
        <taxon>Viridiplantae</taxon>
        <taxon>Streptophyta</taxon>
        <taxon>Embryophyta</taxon>
        <taxon>Tracheophyta</taxon>
        <taxon>Spermatophyta</taxon>
        <taxon>Magnoliopsida</taxon>
        <taxon>eudicotyledons</taxon>
        <taxon>Gunneridae</taxon>
        <taxon>Pentapetalae</taxon>
        <taxon>rosids</taxon>
        <taxon>fabids</taxon>
        <taxon>Cucurbitales</taxon>
        <taxon>Cucurbitaceae</taxon>
        <taxon>Momordiceae</taxon>
        <taxon>Momordica</taxon>
    </lineage>
</organism>
<accession>A0A6J1CXG5</accession>
<feature type="region of interest" description="Disordered" evidence="1">
    <location>
        <begin position="121"/>
        <end position="142"/>
    </location>
</feature>
<dbReference type="AlphaFoldDB" id="A0A6J1CXG5"/>
<evidence type="ECO:0000313" key="3">
    <source>
        <dbReference type="RefSeq" id="XP_022145707.1"/>
    </source>
</evidence>
<gene>
    <name evidence="3" type="primary">LOC111015099</name>
</gene>
<dbReference type="PANTHER" id="PTHR33701">
    <property type="entry name" value="TRANSMEMBRANE PROTEIN"/>
    <property type="match status" value="1"/>
</dbReference>
<dbReference type="GeneID" id="111015099"/>
<protein>
    <submittedName>
        <fullName evidence="3">Uncharacterized protein LOC111015099</fullName>
    </submittedName>
</protein>
<dbReference type="OrthoDB" id="1939750at2759"/>
<dbReference type="PANTHER" id="PTHR33701:SF2">
    <property type="entry name" value="TRANSMEMBRANE PROTEIN"/>
    <property type="match status" value="1"/>
</dbReference>
<reference evidence="3" key="1">
    <citation type="submission" date="2025-08" db="UniProtKB">
        <authorList>
            <consortium name="RefSeq"/>
        </authorList>
    </citation>
    <scope>IDENTIFICATION</scope>
    <source>
        <strain evidence="3">OHB3-1</strain>
    </source>
</reference>
<dbReference type="KEGG" id="mcha:111015099"/>
<evidence type="ECO:0000313" key="2">
    <source>
        <dbReference type="Proteomes" id="UP000504603"/>
    </source>
</evidence>
<sequence>MAPNAKEDIKWSGNKMEGCEVLKTMECLRRRLLAERQASFLAKEKAELMEKRSKELEKQITEQIHMRTKAEKKLKLLRKKLESLNLPSTTVKSEPSVSSEICDGEQPKTLITASSLPSNAQATGEISHSEEANPNARGCAAPSSSASEICCDKVSKAKIENGGDEFVSTGDSPAVVAVNSPENSKTGEWKPAITEGIIEVLNDLKHARERIQSSMEISELNMIKVSPV</sequence>
<proteinExistence type="predicted"/>
<evidence type="ECO:0000256" key="1">
    <source>
        <dbReference type="SAM" id="MobiDB-lite"/>
    </source>
</evidence>
<name>A0A6J1CXG5_MOMCH</name>
<keyword evidence="2" id="KW-1185">Reference proteome</keyword>
<dbReference type="RefSeq" id="XP_022145707.1">
    <property type="nucleotide sequence ID" value="XM_022290015.1"/>
</dbReference>
<dbReference type="Proteomes" id="UP000504603">
    <property type="component" value="Unplaced"/>
</dbReference>